<sequence length="181" mass="20258">MHGQMPQKPFKRVTLKDEMSDATPNTPPLFSHHDTALSWIVCLKSRPTIMPTGHRHRQQGSMGDAVLKGRYLNQCKVPELPSSPGFFFEPYYCFTSHASIVHCESAILKTTKWMAKLNDALARLGNETGVYRPKSPAAFSLPTMNPATFVASGDTNSWFMAGSAQERLFRQMPVTILLKPF</sequence>
<proteinExistence type="predicted"/>
<reference evidence="1" key="1">
    <citation type="journal article" date="2013" name="Genome Biol.">
        <title>Draft genome of the mountain pine beetle, Dendroctonus ponderosae Hopkins, a major forest pest.</title>
        <authorList>
            <person name="Keeling C.I."/>
            <person name="Yuen M.M."/>
            <person name="Liao N.Y."/>
            <person name="Docking T.R."/>
            <person name="Chan S.K."/>
            <person name="Taylor G.A."/>
            <person name="Palmquist D.L."/>
            <person name="Jackman S.D."/>
            <person name="Nguyen A."/>
            <person name="Li M."/>
            <person name="Henderson H."/>
            <person name="Janes J.K."/>
            <person name="Zhao Y."/>
            <person name="Pandoh P."/>
            <person name="Moore R."/>
            <person name="Sperling F.A."/>
            <person name="Huber D.P."/>
            <person name="Birol I."/>
            <person name="Jones S.J."/>
            <person name="Bohlmann J."/>
        </authorList>
    </citation>
    <scope>NUCLEOTIDE SEQUENCE</scope>
</reference>
<evidence type="ECO:0000313" key="1">
    <source>
        <dbReference type="EMBL" id="ENN72159.1"/>
    </source>
</evidence>
<dbReference type="EMBL" id="KB741239">
    <property type="protein sequence ID" value="ENN72159.1"/>
    <property type="molecule type" value="Genomic_DNA"/>
</dbReference>
<dbReference type="AlphaFoldDB" id="N6SWK3"/>
<accession>N6SWK3</accession>
<protein>
    <submittedName>
        <fullName evidence="1">Uncharacterized protein</fullName>
    </submittedName>
</protein>
<feature type="non-terminal residue" evidence="1">
    <location>
        <position position="1"/>
    </location>
</feature>
<organism evidence="1">
    <name type="scientific">Dendroctonus ponderosae</name>
    <name type="common">Mountain pine beetle</name>
    <dbReference type="NCBI Taxonomy" id="77166"/>
    <lineage>
        <taxon>Eukaryota</taxon>
        <taxon>Metazoa</taxon>
        <taxon>Ecdysozoa</taxon>
        <taxon>Arthropoda</taxon>
        <taxon>Hexapoda</taxon>
        <taxon>Insecta</taxon>
        <taxon>Pterygota</taxon>
        <taxon>Neoptera</taxon>
        <taxon>Endopterygota</taxon>
        <taxon>Coleoptera</taxon>
        <taxon>Polyphaga</taxon>
        <taxon>Cucujiformia</taxon>
        <taxon>Curculionidae</taxon>
        <taxon>Scolytinae</taxon>
        <taxon>Dendroctonus</taxon>
    </lineage>
</organism>
<dbReference type="HOGENOM" id="CLU_1490523_0_0_1"/>
<gene>
    <name evidence="1" type="ORF">YQE_11216</name>
</gene>
<name>N6SWK3_DENPD</name>